<evidence type="ECO:0000313" key="14">
    <source>
        <dbReference type="Proteomes" id="UP000198785"/>
    </source>
</evidence>
<dbReference type="InterPro" id="IPR036950">
    <property type="entry name" value="PBP_transglycosylase"/>
</dbReference>
<dbReference type="OrthoDB" id="9766909at2"/>
<dbReference type="NCBIfam" id="TIGR02070">
    <property type="entry name" value="mono_pep_trsgly"/>
    <property type="match status" value="1"/>
</dbReference>
<dbReference type="Proteomes" id="UP000198785">
    <property type="component" value="Unassembled WGS sequence"/>
</dbReference>
<dbReference type="STRING" id="683125.SAMN05660206_107151"/>
<dbReference type="InterPro" id="IPR011812">
    <property type="entry name" value="Pep_trsgly"/>
</dbReference>
<dbReference type="GO" id="GO:0008360">
    <property type="term" value="P:regulation of cell shape"/>
    <property type="evidence" value="ECO:0007669"/>
    <property type="project" value="UniProtKB-KW"/>
</dbReference>
<organism evidence="13 14">
    <name type="scientific">Sphingobacterium wenxiniae</name>
    <dbReference type="NCBI Taxonomy" id="683125"/>
    <lineage>
        <taxon>Bacteria</taxon>
        <taxon>Pseudomonadati</taxon>
        <taxon>Bacteroidota</taxon>
        <taxon>Sphingobacteriia</taxon>
        <taxon>Sphingobacteriales</taxon>
        <taxon>Sphingobacteriaceae</taxon>
        <taxon>Sphingobacterium</taxon>
    </lineage>
</organism>
<dbReference type="SUPFAM" id="SSF53955">
    <property type="entry name" value="Lysozyme-like"/>
    <property type="match status" value="1"/>
</dbReference>
<dbReference type="RefSeq" id="WP_093366013.1">
    <property type="nucleotide sequence ID" value="NZ_FOZZ01000007.1"/>
</dbReference>
<dbReference type="PANTHER" id="PTHR30400:SF0">
    <property type="entry name" value="BIOSYNTHETIC PEPTIDOGLYCAN TRANSGLYCOSYLASE"/>
    <property type="match status" value="1"/>
</dbReference>
<keyword evidence="1 11" id="KW-1003">Cell membrane</keyword>
<sequence>MAIKRSTTKKKNTRKKQTTKSWKRKIGVWSLRIVGGFFVLTIFWVLSLTFINPPVTYLQLKRGFERKTAGKEWKLEKEWLSYDDMSDNLKRAAIAGEDAHFLTHNGFDTKAIKEAFEKNQEGKRLRGGSTISQQVAKNVFLWPNRSWLRKGLESYFTVLIEVFWSKKRILEVYLNVIEMGQGVYGAEAAAKYYFHKSARSLTKKEAALIIAILPSPQKWDARRPSAYVNRRANNIVRYMGYYSIPK</sequence>
<feature type="transmembrane region" description="Helical" evidence="11">
    <location>
        <begin position="29"/>
        <end position="51"/>
    </location>
</feature>
<comment type="pathway">
    <text evidence="11">Cell wall biogenesis; peptidoglycan biosynthesis.</text>
</comment>
<comment type="similarity">
    <text evidence="11">Belongs to the glycosyltransferase 51 family.</text>
</comment>
<evidence type="ECO:0000259" key="12">
    <source>
        <dbReference type="Pfam" id="PF00912"/>
    </source>
</evidence>
<evidence type="ECO:0000313" key="13">
    <source>
        <dbReference type="EMBL" id="SFS94475.1"/>
    </source>
</evidence>
<dbReference type="HAMAP" id="MF_00766">
    <property type="entry name" value="PGT_MtgA"/>
    <property type="match status" value="1"/>
</dbReference>
<dbReference type="PANTHER" id="PTHR30400">
    <property type="entry name" value="MONOFUNCTIONAL BIOSYNTHETIC PEPTIDOGLYCAN TRANSGLYCOSYLASE"/>
    <property type="match status" value="1"/>
</dbReference>
<dbReference type="AlphaFoldDB" id="A0A1I6TZ75"/>
<dbReference type="GO" id="GO:0071555">
    <property type="term" value="P:cell wall organization"/>
    <property type="evidence" value="ECO:0007669"/>
    <property type="project" value="UniProtKB-KW"/>
</dbReference>
<comment type="catalytic activity">
    <reaction evidence="11">
        <text>[GlcNAc-(1-&gt;4)-Mur2Ac(oyl-L-Ala-gamma-D-Glu-L-Lys-D-Ala-D-Ala)](n)-di-trans,octa-cis-undecaprenyl diphosphate + beta-D-GlcNAc-(1-&gt;4)-Mur2Ac(oyl-L-Ala-gamma-D-Glu-L-Lys-D-Ala-D-Ala)-di-trans,octa-cis-undecaprenyl diphosphate = [GlcNAc-(1-&gt;4)-Mur2Ac(oyl-L-Ala-gamma-D-Glu-L-Lys-D-Ala-D-Ala)](n+1)-di-trans,octa-cis-undecaprenyl diphosphate + di-trans,octa-cis-undecaprenyl diphosphate + H(+)</text>
        <dbReference type="Rhea" id="RHEA:23708"/>
        <dbReference type="Rhea" id="RHEA-COMP:9602"/>
        <dbReference type="Rhea" id="RHEA-COMP:9603"/>
        <dbReference type="ChEBI" id="CHEBI:15378"/>
        <dbReference type="ChEBI" id="CHEBI:58405"/>
        <dbReference type="ChEBI" id="CHEBI:60033"/>
        <dbReference type="ChEBI" id="CHEBI:78435"/>
        <dbReference type="EC" id="2.4.99.28"/>
    </reaction>
</comment>
<evidence type="ECO:0000256" key="2">
    <source>
        <dbReference type="ARBA" id="ARBA00022519"/>
    </source>
</evidence>
<evidence type="ECO:0000256" key="9">
    <source>
        <dbReference type="ARBA" id="ARBA00023136"/>
    </source>
</evidence>
<keyword evidence="6 11" id="KW-0133">Cell shape</keyword>
<dbReference type="GO" id="GO:0008955">
    <property type="term" value="F:peptidoglycan glycosyltransferase activity"/>
    <property type="evidence" value="ECO:0007669"/>
    <property type="project" value="UniProtKB-UniRule"/>
</dbReference>
<reference evidence="13 14" key="1">
    <citation type="submission" date="2016-10" db="EMBL/GenBank/DDBJ databases">
        <authorList>
            <person name="de Groot N.N."/>
        </authorList>
    </citation>
    <scope>NUCLEOTIDE SEQUENCE [LARGE SCALE GENOMIC DNA]</scope>
    <source>
        <strain evidence="13 14">DSM 22789</strain>
    </source>
</reference>
<keyword evidence="7 11" id="KW-0573">Peptidoglycan synthesis</keyword>
<evidence type="ECO:0000256" key="7">
    <source>
        <dbReference type="ARBA" id="ARBA00022984"/>
    </source>
</evidence>
<keyword evidence="8 11" id="KW-1133">Transmembrane helix</keyword>
<keyword evidence="3 11" id="KW-0328">Glycosyltransferase</keyword>
<evidence type="ECO:0000256" key="3">
    <source>
        <dbReference type="ARBA" id="ARBA00022676"/>
    </source>
</evidence>
<feature type="domain" description="Glycosyl transferase family 51" evidence="12">
    <location>
        <begin position="75"/>
        <end position="239"/>
    </location>
</feature>
<proteinExistence type="inferred from homology"/>
<dbReference type="GO" id="GO:0005886">
    <property type="term" value="C:plasma membrane"/>
    <property type="evidence" value="ECO:0007669"/>
    <property type="project" value="UniProtKB-SubCell"/>
</dbReference>
<comment type="function">
    <text evidence="11">Peptidoglycan polymerase that catalyzes glycan chain elongation from lipid-linked precursors.</text>
</comment>
<dbReference type="InterPro" id="IPR023346">
    <property type="entry name" value="Lysozyme-like_dom_sf"/>
</dbReference>
<name>A0A1I6TZ75_9SPHI</name>
<protein>
    <recommendedName>
        <fullName evidence="11">Biosynthetic peptidoglycan transglycosylase</fullName>
        <ecNumber evidence="11">2.4.99.28</ecNumber>
    </recommendedName>
    <alternativeName>
        <fullName evidence="11">Glycan polymerase</fullName>
    </alternativeName>
    <alternativeName>
        <fullName evidence="11">Peptidoglycan glycosyltransferase MtgA</fullName>
        <shortName evidence="11">PGT</shortName>
    </alternativeName>
</protein>
<dbReference type="EC" id="2.4.99.28" evidence="11"/>
<comment type="subcellular location">
    <subcellularLocation>
        <location evidence="11">Cell membrane</location>
        <topology evidence="11">Single-pass membrane protein</topology>
    </subcellularLocation>
</comment>
<dbReference type="UniPathway" id="UPA00219"/>
<dbReference type="Gene3D" id="1.10.3810.10">
    <property type="entry name" value="Biosynthetic peptidoglycan transglycosylase-like"/>
    <property type="match status" value="1"/>
</dbReference>
<keyword evidence="4 11" id="KW-0808">Transferase</keyword>
<dbReference type="GO" id="GO:0016763">
    <property type="term" value="F:pentosyltransferase activity"/>
    <property type="evidence" value="ECO:0007669"/>
    <property type="project" value="InterPro"/>
</dbReference>
<evidence type="ECO:0000256" key="11">
    <source>
        <dbReference type="HAMAP-Rule" id="MF_00766"/>
    </source>
</evidence>
<keyword evidence="9 11" id="KW-0472">Membrane</keyword>
<evidence type="ECO:0000256" key="8">
    <source>
        <dbReference type="ARBA" id="ARBA00022989"/>
    </source>
</evidence>
<evidence type="ECO:0000256" key="4">
    <source>
        <dbReference type="ARBA" id="ARBA00022679"/>
    </source>
</evidence>
<dbReference type="EMBL" id="FOZZ01000007">
    <property type="protein sequence ID" value="SFS94475.1"/>
    <property type="molecule type" value="Genomic_DNA"/>
</dbReference>
<dbReference type="GO" id="GO:0009252">
    <property type="term" value="P:peptidoglycan biosynthetic process"/>
    <property type="evidence" value="ECO:0007669"/>
    <property type="project" value="UniProtKB-UniRule"/>
</dbReference>
<evidence type="ECO:0000256" key="10">
    <source>
        <dbReference type="ARBA" id="ARBA00023316"/>
    </source>
</evidence>
<evidence type="ECO:0000256" key="5">
    <source>
        <dbReference type="ARBA" id="ARBA00022692"/>
    </source>
</evidence>
<keyword evidence="14" id="KW-1185">Reference proteome</keyword>
<dbReference type="Pfam" id="PF00912">
    <property type="entry name" value="Transgly"/>
    <property type="match status" value="1"/>
</dbReference>
<dbReference type="InterPro" id="IPR001264">
    <property type="entry name" value="Glyco_trans_51"/>
</dbReference>
<evidence type="ECO:0000256" key="6">
    <source>
        <dbReference type="ARBA" id="ARBA00022960"/>
    </source>
</evidence>
<keyword evidence="5 11" id="KW-0812">Transmembrane</keyword>
<accession>A0A1I6TZ75</accession>
<dbReference type="GO" id="GO:0009274">
    <property type="term" value="C:peptidoglycan-based cell wall"/>
    <property type="evidence" value="ECO:0007669"/>
    <property type="project" value="InterPro"/>
</dbReference>
<keyword evidence="2" id="KW-0997">Cell inner membrane</keyword>
<keyword evidence="10 11" id="KW-0961">Cell wall biogenesis/degradation</keyword>
<evidence type="ECO:0000256" key="1">
    <source>
        <dbReference type="ARBA" id="ARBA00022475"/>
    </source>
</evidence>
<gene>
    <name evidence="11" type="primary">mtgA</name>
    <name evidence="13" type="ORF">SAMN05660206_107151</name>
</gene>